<dbReference type="CDD" id="cd02440">
    <property type="entry name" value="AdoMet_MTases"/>
    <property type="match status" value="1"/>
</dbReference>
<evidence type="ECO:0000259" key="1">
    <source>
        <dbReference type="Pfam" id="PF13649"/>
    </source>
</evidence>
<keyword evidence="2" id="KW-0489">Methyltransferase</keyword>
<dbReference type="PANTHER" id="PTHR42912:SF80">
    <property type="entry name" value="METHYLTRANSFERASE DOMAIN-CONTAINING PROTEIN"/>
    <property type="match status" value="1"/>
</dbReference>
<keyword evidence="2" id="KW-0808">Transferase</keyword>
<name>A0A3P3XSW2_9SPIR</name>
<protein>
    <submittedName>
        <fullName evidence="2">Putative Uncharacterized methyltransferase Clos_1076</fullName>
        <ecNumber evidence="2">2.1.1.-</ecNumber>
    </submittedName>
</protein>
<dbReference type="InterPro" id="IPR029063">
    <property type="entry name" value="SAM-dependent_MTases_sf"/>
</dbReference>
<proteinExistence type="predicted"/>
<dbReference type="GO" id="GO:0032259">
    <property type="term" value="P:methylation"/>
    <property type="evidence" value="ECO:0007669"/>
    <property type="project" value="UniProtKB-KW"/>
</dbReference>
<dbReference type="GO" id="GO:0008168">
    <property type="term" value="F:methyltransferase activity"/>
    <property type="evidence" value="ECO:0007669"/>
    <property type="project" value="UniProtKB-KW"/>
</dbReference>
<dbReference type="PANTHER" id="PTHR42912">
    <property type="entry name" value="METHYLTRANSFERASE"/>
    <property type="match status" value="1"/>
</dbReference>
<dbReference type="InterPro" id="IPR041698">
    <property type="entry name" value="Methyltransf_25"/>
</dbReference>
<dbReference type="EMBL" id="FWDO01000005">
    <property type="protein sequence ID" value="SLM19159.1"/>
    <property type="molecule type" value="Genomic_DNA"/>
</dbReference>
<dbReference type="EC" id="2.1.1.-" evidence="2"/>
<dbReference type="Gene3D" id="3.40.50.150">
    <property type="entry name" value="Vaccinia Virus protein VP39"/>
    <property type="match status" value="1"/>
</dbReference>
<organism evidence="2">
    <name type="scientific">uncultured spirochete</name>
    <dbReference type="NCBI Taxonomy" id="156406"/>
    <lineage>
        <taxon>Bacteria</taxon>
        <taxon>Pseudomonadati</taxon>
        <taxon>Spirochaetota</taxon>
        <taxon>Spirochaetia</taxon>
        <taxon>Spirochaetales</taxon>
        <taxon>environmental samples</taxon>
    </lineage>
</organism>
<reference evidence="2" key="1">
    <citation type="submission" date="2017-02" db="EMBL/GenBank/DDBJ databases">
        <authorList>
            <person name="Regsiter A."/>
            <person name="William W."/>
        </authorList>
    </citation>
    <scope>NUCLEOTIDE SEQUENCE</scope>
    <source>
        <strain evidence="2">BdmA 4</strain>
    </source>
</reference>
<evidence type="ECO:0000313" key="2">
    <source>
        <dbReference type="EMBL" id="SLM19159.1"/>
    </source>
</evidence>
<sequence>MRGELPATFASRLICTLGWCRGQDKGKMIKSACHDNQAEHYDLQVKNSQNDTSDYIRENYATIHQTALHMLELNPRDRLLDIGIGTALLEEKITTKLSFYGIDISERMLAKAQEKGLSIELKKGSFLSIPYPEKYFTKIVTCFAFHHLDDTEKSVAIDEMFRVLTSNGILVIADFMYKNKTEKANLTKRFTTEGRKDMLEEMEEENFTDIEWLTGIIKRYGRKIYTLQGSTISWIVKAA</sequence>
<dbReference type="Pfam" id="PF13649">
    <property type="entry name" value="Methyltransf_25"/>
    <property type="match status" value="1"/>
</dbReference>
<feature type="domain" description="Methyltransferase" evidence="1">
    <location>
        <begin position="80"/>
        <end position="168"/>
    </location>
</feature>
<gene>
    <name evidence="2" type="ORF">SPIRO4BDMA_50674</name>
</gene>
<dbReference type="AlphaFoldDB" id="A0A3P3XSW2"/>
<dbReference type="SUPFAM" id="SSF53335">
    <property type="entry name" value="S-adenosyl-L-methionine-dependent methyltransferases"/>
    <property type="match status" value="1"/>
</dbReference>
<accession>A0A3P3XSW2</accession>
<dbReference type="InterPro" id="IPR050508">
    <property type="entry name" value="Methyltransf_Superfamily"/>
</dbReference>